<dbReference type="AlphaFoldDB" id="A0A2S7UVS5"/>
<dbReference type="Proteomes" id="UP000239007">
    <property type="component" value="Unassembled WGS sequence"/>
</dbReference>
<dbReference type="RefSeq" id="WP_105052322.1">
    <property type="nucleotide sequence ID" value="NZ_BMYG01000002.1"/>
</dbReference>
<feature type="transmembrane region" description="Helical" evidence="1">
    <location>
        <begin position="94"/>
        <end position="112"/>
    </location>
</feature>
<dbReference type="InterPro" id="IPR021318">
    <property type="entry name" value="DUF2919"/>
</dbReference>
<feature type="transmembrane region" description="Helical" evidence="1">
    <location>
        <begin position="118"/>
        <end position="136"/>
    </location>
</feature>
<gene>
    <name evidence="2" type="ORF">BTO11_09205</name>
</gene>
<keyword evidence="1" id="KW-1133">Transmembrane helix</keyword>
<accession>A0A2S7UVS5</accession>
<dbReference type="OrthoDB" id="6236822at2"/>
<keyword evidence="1" id="KW-0812">Transmembrane</keyword>
<comment type="caution">
    <text evidence="2">The sequence shown here is derived from an EMBL/GenBank/DDBJ whole genome shotgun (WGS) entry which is preliminary data.</text>
</comment>
<feature type="transmembrane region" description="Helical" evidence="1">
    <location>
        <begin position="12"/>
        <end position="34"/>
    </location>
</feature>
<dbReference type="EMBL" id="MSCH01000003">
    <property type="protein sequence ID" value="PQJ53825.1"/>
    <property type="molecule type" value="Genomic_DNA"/>
</dbReference>
<proteinExistence type="predicted"/>
<protein>
    <recommendedName>
        <fullName evidence="4">DUF2919 domain-containing protein</fullName>
    </recommendedName>
</protein>
<name>A0A2S7UVS5_9GAMM</name>
<keyword evidence="1" id="KW-0472">Membrane</keyword>
<evidence type="ECO:0000313" key="2">
    <source>
        <dbReference type="EMBL" id="PQJ53825.1"/>
    </source>
</evidence>
<reference evidence="2 3" key="1">
    <citation type="submission" date="2016-12" db="EMBL/GenBank/DDBJ databases">
        <title>Diversity of luminous bacteria.</title>
        <authorList>
            <person name="Yoshizawa S."/>
            <person name="Kogure K."/>
        </authorList>
    </citation>
    <scope>NUCLEOTIDE SEQUENCE [LARGE SCALE GENOMIC DNA]</scope>
    <source>
        <strain evidence="2 3">SA4-48</strain>
    </source>
</reference>
<sequence length="150" mass="18169">MQWQDFDFEGRLKVPLGFYLAVVYLLRGFIIWVISLTYSDDRSLLIGLIYSNVSLFKLTILTGLPALFTFLLFSLKKQKGKTWYKAIWRVQRRVLIVALLLDLFIQFYTVSFHITQVHWIQMVLFILGSYLFWYWLQSQRLKRFFKHWLL</sequence>
<evidence type="ECO:0000313" key="3">
    <source>
        <dbReference type="Proteomes" id="UP000239007"/>
    </source>
</evidence>
<evidence type="ECO:0000256" key="1">
    <source>
        <dbReference type="SAM" id="Phobius"/>
    </source>
</evidence>
<keyword evidence="3" id="KW-1185">Reference proteome</keyword>
<dbReference type="Pfam" id="PF11143">
    <property type="entry name" value="DUF2919"/>
    <property type="match status" value="1"/>
</dbReference>
<evidence type="ECO:0008006" key="4">
    <source>
        <dbReference type="Google" id="ProtNLM"/>
    </source>
</evidence>
<organism evidence="2 3">
    <name type="scientific">Psychrosphaera saromensis</name>
    <dbReference type="NCBI Taxonomy" id="716813"/>
    <lineage>
        <taxon>Bacteria</taxon>
        <taxon>Pseudomonadati</taxon>
        <taxon>Pseudomonadota</taxon>
        <taxon>Gammaproteobacteria</taxon>
        <taxon>Alteromonadales</taxon>
        <taxon>Pseudoalteromonadaceae</taxon>
        <taxon>Psychrosphaera</taxon>
    </lineage>
</organism>
<feature type="transmembrane region" description="Helical" evidence="1">
    <location>
        <begin position="54"/>
        <end position="73"/>
    </location>
</feature>